<keyword evidence="1" id="KW-0812">Transmembrane</keyword>
<keyword evidence="4" id="KW-1185">Reference proteome</keyword>
<dbReference type="RefSeq" id="WP_084573648.1">
    <property type="nucleotide sequence ID" value="NZ_CP155572.1"/>
</dbReference>
<feature type="transmembrane region" description="Helical" evidence="1">
    <location>
        <begin position="36"/>
        <end position="55"/>
    </location>
</feature>
<accession>A0A1W1Y9L6</accession>
<dbReference type="STRING" id="112901.SAMN04488500_101116"/>
<dbReference type="Pfam" id="PF07331">
    <property type="entry name" value="TctB"/>
    <property type="match status" value="1"/>
</dbReference>
<feature type="domain" description="DUF1468" evidence="2">
    <location>
        <begin position="10"/>
        <end position="139"/>
    </location>
</feature>
<dbReference type="EMBL" id="FWXI01000001">
    <property type="protein sequence ID" value="SMC32531.1"/>
    <property type="molecule type" value="Genomic_DNA"/>
</dbReference>
<feature type="transmembrane region" description="Helical" evidence="1">
    <location>
        <begin position="75"/>
        <end position="104"/>
    </location>
</feature>
<name>A0A1W1Y9L6_9FIRM</name>
<proteinExistence type="predicted"/>
<sequence length="139" mass="14975">MAERIITMSFLLGSIIYLFGAQQLTFGTVASPKSGFLPHLAGVAGIALALALLVIQLRTKKTIVKDTVDWTKFLFVIIGLLVYITILNTIGYLAAAFIFLLYLFKVADTGGWIAPVAMAAGSSAVFYLIFGHYLAVTLP</sequence>
<organism evidence="3 4">
    <name type="scientific">Sporomusa malonica</name>
    <dbReference type="NCBI Taxonomy" id="112901"/>
    <lineage>
        <taxon>Bacteria</taxon>
        <taxon>Bacillati</taxon>
        <taxon>Bacillota</taxon>
        <taxon>Negativicutes</taxon>
        <taxon>Selenomonadales</taxon>
        <taxon>Sporomusaceae</taxon>
        <taxon>Sporomusa</taxon>
    </lineage>
</organism>
<dbReference type="InterPro" id="IPR009936">
    <property type="entry name" value="DUF1468"/>
</dbReference>
<reference evidence="3 4" key="1">
    <citation type="submission" date="2017-04" db="EMBL/GenBank/DDBJ databases">
        <authorList>
            <person name="Afonso C.L."/>
            <person name="Miller P.J."/>
            <person name="Scott M.A."/>
            <person name="Spackman E."/>
            <person name="Goraichik I."/>
            <person name="Dimitrov K.M."/>
            <person name="Suarez D.L."/>
            <person name="Swayne D.E."/>
        </authorList>
    </citation>
    <scope>NUCLEOTIDE SEQUENCE [LARGE SCALE GENOMIC DNA]</scope>
    <source>
        <strain evidence="3 4">DSM 5090</strain>
    </source>
</reference>
<protein>
    <submittedName>
        <fullName evidence="3">Tripartite tricarboxylate transporter TctB family protein</fullName>
    </submittedName>
</protein>
<dbReference type="Proteomes" id="UP000192738">
    <property type="component" value="Unassembled WGS sequence"/>
</dbReference>
<feature type="transmembrane region" description="Helical" evidence="1">
    <location>
        <begin position="110"/>
        <end position="136"/>
    </location>
</feature>
<evidence type="ECO:0000313" key="4">
    <source>
        <dbReference type="Proteomes" id="UP000192738"/>
    </source>
</evidence>
<keyword evidence="1" id="KW-0472">Membrane</keyword>
<dbReference type="AlphaFoldDB" id="A0A1W1Y9L6"/>
<keyword evidence="1" id="KW-1133">Transmembrane helix</keyword>
<gene>
    <name evidence="3" type="ORF">SAMN04488500_101116</name>
</gene>
<evidence type="ECO:0000256" key="1">
    <source>
        <dbReference type="SAM" id="Phobius"/>
    </source>
</evidence>
<dbReference type="OrthoDB" id="1683461at2"/>
<evidence type="ECO:0000313" key="3">
    <source>
        <dbReference type="EMBL" id="SMC32531.1"/>
    </source>
</evidence>
<evidence type="ECO:0000259" key="2">
    <source>
        <dbReference type="Pfam" id="PF07331"/>
    </source>
</evidence>